<accession>Q07QJ8</accession>
<dbReference type="OrthoDB" id="8443186at2"/>
<reference evidence="1" key="1">
    <citation type="submission" date="2006-09" db="EMBL/GenBank/DDBJ databases">
        <title>Complete sequence of Rhodopseudomonas palustris BisA53.</title>
        <authorList>
            <consortium name="US DOE Joint Genome Institute"/>
            <person name="Copeland A."/>
            <person name="Lucas S."/>
            <person name="Lapidus A."/>
            <person name="Barry K."/>
            <person name="Detter J.C."/>
            <person name="Glavina del Rio T."/>
            <person name="Hammon N."/>
            <person name="Israni S."/>
            <person name="Dalin E."/>
            <person name="Tice H."/>
            <person name="Pitluck S."/>
            <person name="Chain P."/>
            <person name="Malfatti S."/>
            <person name="Shin M."/>
            <person name="Vergez L."/>
            <person name="Schmutz J."/>
            <person name="Larimer F."/>
            <person name="Land M."/>
            <person name="Hauser L."/>
            <person name="Pelletier D.A."/>
            <person name="Kyrpides N."/>
            <person name="Kim E."/>
            <person name="Harwood C.S."/>
            <person name="Oda Y."/>
            <person name="Richardson P."/>
        </authorList>
    </citation>
    <scope>NUCLEOTIDE SEQUENCE [LARGE SCALE GENOMIC DNA]</scope>
    <source>
        <strain evidence="1">BisA53</strain>
    </source>
</reference>
<organism evidence="1">
    <name type="scientific">Rhodopseudomonas palustris (strain BisA53)</name>
    <dbReference type="NCBI Taxonomy" id="316055"/>
    <lineage>
        <taxon>Bacteria</taxon>
        <taxon>Pseudomonadati</taxon>
        <taxon>Pseudomonadota</taxon>
        <taxon>Alphaproteobacteria</taxon>
        <taxon>Hyphomicrobiales</taxon>
        <taxon>Nitrobacteraceae</taxon>
        <taxon>Rhodopseudomonas</taxon>
    </lineage>
</organism>
<dbReference type="KEGG" id="rpe:RPE_1838"/>
<dbReference type="STRING" id="316055.RPE_1838"/>
<sequence>MKAKAKAQATASATGSLLDELQATLAHGTVARRVETLRRVTDLFIEGAVDYSDQQVAVFDDVFECMVQHIEATAKVLLAERLAPIAKAPKRIIHHLAFDDLLEVAAPVLSQSQQLDDTTLIDNARRKSQGHMLAISKRQALSGAVTEVLVELGNHEVVHSTVNNPGAKFSEKGYIKLAERVDNEDELTSLVGVVASMPRHHYLKLVAQASASVRARLQAENPQAAAEIATAVREVGRRARSPKVASQETTIAHGLVRSLYEDGRLDDSIVKSFAKDGKFDETNAAIACLARVSVLVAETMMVESKTEGVLILAKVAGLSWSTVQAIIGLRDELAGTTAPELDVCHDTYEQLRPSTAQQVLRFHRMQQETGRSSAAPAT</sequence>
<proteinExistence type="predicted"/>
<dbReference type="InterPro" id="IPR019285">
    <property type="entry name" value="DUF2336"/>
</dbReference>
<evidence type="ECO:0000313" key="1">
    <source>
        <dbReference type="EMBL" id="ABJ05786.1"/>
    </source>
</evidence>
<name>Q07QJ8_RHOP5</name>
<protein>
    <recommendedName>
        <fullName evidence="2">DUF2336 domain-containing protein</fullName>
    </recommendedName>
</protein>
<evidence type="ECO:0008006" key="2">
    <source>
        <dbReference type="Google" id="ProtNLM"/>
    </source>
</evidence>
<dbReference type="Pfam" id="PF10098">
    <property type="entry name" value="DUF2336"/>
    <property type="match status" value="1"/>
</dbReference>
<dbReference type="AlphaFoldDB" id="Q07QJ8"/>
<dbReference type="eggNOG" id="COG5330">
    <property type="taxonomic scope" value="Bacteria"/>
</dbReference>
<gene>
    <name evidence="1" type="ordered locus">RPE_1838</name>
</gene>
<dbReference type="HOGENOM" id="CLU_056688_0_0_5"/>
<dbReference type="EMBL" id="CP000463">
    <property type="protein sequence ID" value="ABJ05786.1"/>
    <property type="molecule type" value="Genomic_DNA"/>
</dbReference>